<dbReference type="Proteomes" id="UP000053617">
    <property type="component" value="Unassembled WGS sequence"/>
</dbReference>
<dbReference type="InterPro" id="IPR024222">
    <property type="entry name" value="Ten1_fungal"/>
</dbReference>
<dbReference type="GO" id="GO:1990879">
    <property type="term" value="C:CST complex"/>
    <property type="evidence" value="ECO:0007669"/>
    <property type="project" value="InterPro"/>
</dbReference>
<evidence type="ECO:0008006" key="3">
    <source>
        <dbReference type="Google" id="ProtNLM"/>
    </source>
</evidence>
<proteinExistence type="predicted"/>
<keyword evidence="2" id="KW-1185">Reference proteome</keyword>
<dbReference type="AlphaFoldDB" id="A0A0D2IWE3"/>
<evidence type="ECO:0000313" key="2">
    <source>
        <dbReference type="Proteomes" id="UP000053617"/>
    </source>
</evidence>
<dbReference type="GO" id="GO:0043047">
    <property type="term" value="F:single-stranded telomeric DNA binding"/>
    <property type="evidence" value="ECO:0007669"/>
    <property type="project" value="InterPro"/>
</dbReference>
<evidence type="ECO:0000313" key="1">
    <source>
        <dbReference type="EMBL" id="KIX07626.1"/>
    </source>
</evidence>
<accession>A0A0D2IWE3</accession>
<organism evidence="1 2">
    <name type="scientific">Rhinocladiella mackenziei CBS 650.93</name>
    <dbReference type="NCBI Taxonomy" id="1442369"/>
    <lineage>
        <taxon>Eukaryota</taxon>
        <taxon>Fungi</taxon>
        <taxon>Dikarya</taxon>
        <taxon>Ascomycota</taxon>
        <taxon>Pezizomycotina</taxon>
        <taxon>Eurotiomycetes</taxon>
        <taxon>Chaetothyriomycetidae</taxon>
        <taxon>Chaetothyriales</taxon>
        <taxon>Herpotrichiellaceae</taxon>
        <taxon>Rhinocladiella</taxon>
    </lineage>
</organism>
<protein>
    <recommendedName>
        <fullName evidence="3">CST complex subunit Ten1</fullName>
    </recommendedName>
</protein>
<dbReference type="HOGENOM" id="CLU_102601_1_0_1"/>
<gene>
    <name evidence="1" type="ORF">Z518_02279</name>
</gene>
<dbReference type="GO" id="GO:0016233">
    <property type="term" value="P:telomere capping"/>
    <property type="evidence" value="ECO:0007669"/>
    <property type="project" value="InterPro"/>
</dbReference>
<dbReference type="InterPro" id="IPR012340">
    <property type="entry name" value="NA-bd_OB-fold"/>
</dbReference>
<dbReference type="GeneID" id="25290350"/>
<reference evidence="1 2" key="1">
    <citation type="submission" date="2015-01" db="EMBL/GenBank/DDBJ databases">
        <title>The Genome Sequence of Rhinocladiella mackenzie CBS 650.93.</title>
        <authorList>
            <consortium name="The Broad Institute Genomics Platform"/>
            <person name="Cuomo C."/>
            <person name="de Hoog S."/>
            <person name="Gorbushina A."/>
            <person name="Stielow B."/>
            <person name="Teixiera M."/>
            <person name="Abouelleil A."/>
            <person name="Chapman S.B."/>
            <person name="Priest M."/>
            <person name="Young S.K."/>
            <person name="Wortman J."/>
            <person name="Nusbaum C."/>
            <person name="Birren B."/>
        </authorList>
    </citation>
    <scope>NUCLEOTIDE SEQUENCE [LARGE SCALE GENOMIC DNA]</scope>
    <source>
        <strain evidence="1 2">CBS 650.93</strain>
    </source>
</reference>
<dbReference type="VEuPathDB" id="FungiDB:Z518_02279"/>
<dbReference type="OrthoDB" id="5275361at2759"/>
<dbReference type="EMBL" id="KN847476">
    <property type="protein sequence ID" value="KIX07626.1"/>
    <property type="molecule type" value="Genomic_DNA"/>
</dbReference>
<dbReference type="Pfam" id="PF12658">
    <property type="entry name" value="Ten1"/>
    <property type="match status" value="1"/>
</dbReference>
<dbReference type="RefSeq" id="XP_013274762.1">
    <property type="nucleotide sequence ID" value="XM_013419308.1"/>
</dbReference>
<dbReference type="Gene3D" id="2.40.50.140">
    <property type="entry name" value="Nucleic acid-binding proteins"/>
    <property type="match status" value="1"/>
</dbReference>
<name>A0A0D2IWE3_9EURO</name>
<sequence length="147" mass="16435">MSEGATNAPVPSKLVFLYELASLPPATKVRFVGCVLQYDVLNGQLLLEHAYPKNAHPVPRVSVDVSLVLESTASSALRHGCWINVIGYTQNSGVHARKRKDSLHRRDEVVSLQAILIWDAGSLRIRDYENTLEEQRLVQQQLQAHPK</sequence>